<feature type="domain" description="Phage capsid-like C-terminal" evidence="3">
    <location>
        <begin position="108"/>
        <end position="393"/>
    </location>
</feature>
<evidence type="ECO:0000313" key="4">
    <source>
        <dbReference type="EMBL" id="CAH0450548.1"/>
    </source>
</evidence>
<dbReference type="SUPFAM" id="SSF56563">
    <property type="entry name" value="Major capsid protein gp5"/>
    <property type="match status" value="1"/>
</dbReference>
<proteinExistence type="predicted"/>
<evidence type="ECO:0000313" key="6">
    <source>
        <dbReference type="Proteomes" id="UP000003185"/>
    </source>
</evidence>
<evidence type="ECO:0000256" key="1">
    <source>
        <dbReference type="ARBA" id="ARBA00004328"/>
    </source>
</evidence>
<dbReference type="NCBIfam" id="TIGR01554">
    <property type="entry name" value="major_cap_HK97"/>
    <property type="match status" value="1"/>
</dbReference>
<dbReference type="Proteomes" id="UP000837958">
    <property type="component" value="Chromosome"/>
</dbReference>
<evidence type="ECO:0000313" key="7">
    <source>
        <dbReference type="Proteomes" id="UP000837958"/>
    </source>
</evidence>
<feature type="coiled-coil region" evidence="2">
    <location>
        <begin position="5"/>
        <end position="36"/>
    </location>
</feature>
<gene>
    <name evidence="5" type="ORF">CGSHi3655_02809</name>
    <name evidence="4" type="ORF">KRLU3655_LOCUS624</name>
</gene>
<dbReference type="RefSeq" id="WP_005656494.1">
    <property type="nucleotide sequence ID" value="NZ_AAZF01000002.1"/>
</dbReference>
<sequence>MLKKLIELRQQKAEKVAEMRAMLDKAEKENRSLNESESVEFEKLKDSSKQISAEISKYETVTDEERSLEGNVSPVEQRGAKQFSNDELRHYIKTGELRNLTTANGEDGGYSVIPQLDKDVMKRLTDDSVMRQLCNVVRLPVGAKEYKKLVSAGGATVERGTEGTARNGTTTPKLHEVTIALNSIYAYPKTTQEILDFSSIDVLGWLTDEISESFTETEEIDLTDGDGTKKSKGFLSYERSTEADKVRAFGKLQKLEVAGADKITADTLIDLFYTLHSKYRKNAVWVMSSTIAAALQKLKNKNGDFIWRDGLTVDAPSTLLGRPVYFLETMPASGVNKPVVAFGDFKRGYFIVDHETGVRTRPDNITEPGFYKVHTDKYLGGGVVDSNAIKVIETTA</sequence>
<reference evidence="5 6" key="1">
    <citation type="journal article" date="2007" name="Genome Biol.">
        <title>Characterization and modeling of the Haemophilus influenzae core and supragenomes based on the complete genomic sequences of Rd and 12 clinical nontypeable strains.</title>
        <authorList>
            <person name="Hogg J.S."/>
            <person name="Hu F.Z."/>
            <person name="Janto B."/>
            <person name="Boissy R."/>
            <person name="Hayes J."/>
            <person name="Keefe R."/>
            <person name="Post J.C."/>
            <person name="Ehrlich G.D."/>
        </authorList>
    </citation>
    <scope>NUCLEOTIDE SEQUENCE [LARGE SCALE GENOMIC DNA]</scope>
    <source>
        <strain evidence="5">3655</strain>
        <strain evidence="6">NTHi 3655</strain>
    </source>
</reference>
<dbReference type="Proteomes" id="UP000003185">
    <property type="component" value="Unassembled WGS sequence"/>
</dbReference>
<dbReference type="Pfam" id="PF05065">
    <property type="entry name" value="Phage_capsid"/>
    <property type="match status" value="1"/>
</dbReference>
<dbReference type="AlphaFoldDB" id="A0A0H3PIT9"/>
<evidence type="ECO:0000313" key="5">
    <source>
        <dbReference type="EMBL" id="EDJ93457.1"/>
    </source>
</evidence>
<dbReference type="EMBL" id="OV040719">
    <property type="protein sequence ID" value="CAH0450548.1"/>
    <property type="molecule type" value="Genomic_DNA"/>
</dbReference>
<evidence type="ECO:0000256" key="2">
    <source>
        <dbReference type="SAM" id="Coils"/>
    </source>
</evidence>
<keyword evidence="2" id="KW-0175">Coiled coil</keyword>
<protein>
    <submittedName>
        <fullName evidence="4">Phage major capsid protein</fullName>
    </submittedName>
    <submittedName>
        <fullName evidence="5">Putative major head protein</fullName>
    </submittedName>
</protein>
<accession>A0A0H3PIT9</accession>
<evidence type="ECO:0000259" key="3">
    <source>
        <dbReference type="Pfam" id="PF05065"/>
    </source>
</evidence>
<reference evidence="7" key="2">
    <citation type="submission" date="2021-11" db="EMBL/GenBank/DDBJ databases">
        <authorList>
            <person name="Riesbeck K."/>
        </authorList>
    </citation>
    <scope>NUCLEOTIDE SEQUENCE [LARGE SCALE GENOMIC DNA]</scope>
</reference>
<dbReference type="EMBL" id="AAZF01000002">
    <property type="protein sequence ID" value="EDJ93457.1"/>
    <property type="molecule type" value="Genomic_DNA"/>
</dbReference>
<dbReference type="InterPro" id="IPR054612">
    <property type="entry name" value="Phage_capsid-like_C"/>
</dbReference>
<name>A0A0H3PIT9_HAEI3</name>
<dbReference type="InterPro" id="IPR024455">
    <property type="entry name" value="Phage_capsid"/>
</dbReference>
<reference evidence="4" key="3">
    <citation type="submission" date="2024-01" db="EMBL/GenBank/DDBJ databases">
        <authorList>
            <person name="Riesbeck K."/>
        </authorList>
    </citation>
    <scope>NUCLEOTIDE SEQUENCE</scope>
    <source>
        <strain evidence="4">3655</strain>
    </source>
</reference>
<organism evidence="5 6">
    <name type="scientific">Haemophilus influenzae (strain NTHi 3655)</name>
    <dbReference type="NCBI Taxonomy" id="375177"/>
    <lineage>
        <taxon>Bacteria</taxon>
        <taxon>Pseudomonadati</taxon>
        <taxon>Pseudomonadota</taxon>
        <taxon>Gammaproteobacteria</taxon>
        <taxon>Pasteurellales</taxon>
        <taxon>Pasteurellaceae</taxon>
        <taxon>Haemophilus</taxon>
    </lineage>
</organism>
<comment type="subcellular location">
    <subcellularLocation>
        <location evidence="1">Virion</location>
    </subcellularLocation>
</comment>
<dbReference type="Gene3D" id="3.30.2320.10">
    <property type="entry name" value="hypothetical protein PF0899 domain"/>
    <property type="match status" value="1"/>
</dbReference>